<name>A0A0H3J6Z2_CLOPA</name>
<evidence type="ECO:0000313" key="4">
    <source>
        <dbReference type="Proteomes" id="UP000028042"/>
    </source>
</evidence>
<evidence type="ECO:0000313" key="3">
    <source>
        <dbReference type="EMBL" id="KRU14747.1"/>
    </source>
</evidence>
<dbReference type="EMBL" id="CP009268">
    <property type="protein sequence ID" value="AJA53227.1"/>
    <property type="molecule type" value="Genomic_DNA"/>
</dbReference>
<proteinExistence type="predicted"/>
<dbReference type="EMBL" id="JPGY02000001">
    <property type="protein sequence ID" value="KRU14747.1"/>
    <property type="molecule type" value="Genomic_DNA"/>
</dbReference>
<organism evidence="1 5">
    <name type="scientific">Clostridium pasteurianum DSM 525 = ATCC 6013</name>
    <dbReference type="NCBI Taxonomy" id="1262449"/>
    <lineage>
        <taxon>Bacteria</taxon>
        <taxon>Bacillati</taxon>
        <taxon>Bacillota</taxon>
        <taxon>Clostridia</taxon>
        <taxon>Eubacteriales</taxon>
        <taxon>Clostridiaceae</taxon>
        <taxon>Clostridium</taxon>
    </lineage>
</organism>
<dbReference type="PATRIC" id="fig|1262449.3.peg.3058"/>
<dbReference type="KEGG" id="cpat:CLPA_c31730"/>
<dbReference type="EMBL" id="JPGY02000001">
    <property type="protein sequence ID" value="KRU10765.1"/>
    <property type="molecule type" value="Genomic_DNA"/>
</dbReference>
<evidence type="ECO:0000313" key="1">
    <source>
        <dbReference type="EMBL" id="AJA53227.1"/>
    </source>
</evidence>
<evidence type="ECO:0000313" key="2">
    <source>
        <dbReference type="EMBL" id="KRU10765.1"/>
    </source>
</evidence>
<evidence type="ECO:0000313" key="5">
    <source>
        <dbReference type="Proteomes" id="UP000030905"/>
    </source>
</evidence>
<dbReference type="Proteomes" id="UP000030905">
    <property type="component" value="Chromosome"/>
</dbReference>
<dbReference type="Proteomes" id="UP000028042">
    <property type="component" value="Unassembled WGS sequence"/>
</dbReference>
<dbReference type="KEGG" id="cpae:CPAST_c31730"/>
<reference evidence="1 5" key="1">
    <citation type="journal article" date="2015" name="Genome Announc.">
        <title>Complete Genome Sequence of the Nitrogen-Fixing and Solvent-Producing Clostridium pasteurianum DSM 525.</title>
        <authorList>
            <person name="Poehlein A."/>
            <person name="Grosse-Honebrink A."/>
            <person name="Zhang Y."/>
            <person name="Minton N.P."/>
            <person name="Daniel R."/>
        </authorList>
    </citation>
    <scope>NUCLEOTIDE SEQUENCE [LARGE SCALE GENOMIC DNA]</scope>
    <source>
        <strain evidence="1">DSM 525</strain>
        <strain evidence="5">DSM 525 / ATCC 6013</strain>
    </source>
</reference>
<protein>
    <submittedName>
        <fullName evidence="1">Uncharacterized protein</fullName>
    </submittedName>
</protein>
<keyword evidence="5" id="KW-1185">Reference proteome</keyword>
<accession>A0A0H3J6Z2</accession>
<dbReference type="AlphaFoldDB" id="A0A0H3J6Z2"/>
<sequence>MGTIVTGLSRCLDIMNTIFFQEYIEENIELQGLIIAHGNTTASSIQAIANENC</sequence>
<gene>
    <name evidence="1" type="ORF">CLPA_c31730</name>
    <name evidence="2" type="ORF">CP6013_00012</name>
    <name evidence="3" type="ORF">CP6013_04006</name>
</gene>
<reference evidence="2 4" key="3">
    <citation type="journal article" name="Genome Announc.">
        <title>Improved Draft Genome Sequence of Clostridium pasteurianum Strain ATCC 6013 (DSM 525) Using a Hybrid Next-Generation Sequencing Approach.</title>
        <authorList>
            <person name="Pyne M.E."/>
            <person name="Utturkar S."/>
            <person name="Brown S.D."/>
            <person name="Moo-Young M."/>
            <person name="Chung D.A."/>
            <person name="Chou C.P."/>
        </authorList>
    </citation>
    <scope>NUCLEOTIDE SEQUENCE [LARGE SCALE GENOMIC DNA]</scope>
    <source>
        <strain evidence="2 4">ATCC 6013</strain>
    </source>
</reference>
<reference evidence="2" key="2">
    <citation type="submission" date="2015-10" db="EMBL/GenBank/DDBJ databases">
        <title>Improved Draft Genome Sequence of Clostridium pasteurianum Strain ATCC 6013 (DSM 525) Using a Hybrid Next-Generation Sequencing Approach.</title>
        <authorList>
            <person name="Pyne M.E."/>
            <person name="Utturkar S.M."/>
            <person name="Brown S.D."/>
            <person name="Moo-Young M."/>
            <person name="Chung D.A."/>
            <person name="Chou P.C."/>
        </authorList>
    </citation>
    <scope>NUCLEOTIDE SEQUENCE</scope>
    <source>
        <strain evidence="2">ATCC 6013</strain>
    </source>
</reference>